<sequence length="131" mass="14627">MEFVSLTITMPSEPLVSDEFFLSIHDKVSIGFIDILHESNRGALIRDTGHTLDLESRSVVFSLSNKLVDTKITEEELEDLSKLSFEVHVEIDESISGVVGFREGVLLTRDSQGVEHKVNVVLGELLDLEDE</sequence>
<evidence type="ECO:0000313" key="1">
    <source>
        <dbReference type="EMBL" id="MDS1820997.1"/>
    </source>
</evidence>
<name>A0AAW8PXP6_VIBPH</name>
<evidence type="ECO:0000313" key="2">
    <source>
        <dbReference type="Proteomes" id="UP001253193"/>
    </source>
</evidence>
<reference evidence="1" key="1">
    <citation type="submission" date="2023-06" db="EMBL/GenBank/DDBJ databases">
        <title>Genomic Diversity of Vibrio spp. and Metagenomic Analysis of Pathogens in Florida Gulf Coastal Waters Following Hurricane Ian.</title>
        <authorList>
            <person name="Brumfield K.D."/>
        </authorList>
    </citation>
    <scope>NUCLEOTIDE SEQUENCE</scope>
    <source>
        <strain evidence="1">WBS2B-138</strain>
    </source>
</reference>
<dbReference type="AlphaFoldDB" id="A0AAW8PXP6"/>
<protein>
    <submittedName>
        <fullName evidence="1">Uncharacterized protein</fullName>
    </submittedName>
</protein>
<comment type="caution">
    <text evidence="1">The sequence shown here is derived from an EMBL/GenBank/DDBJ whole genome shotgun (WGS) entry which is preliminary data.</text>
</comment>
<proteinExistence type="predicted"/>
<accession>A0AAW8PXP6</accession>
<dbReference type="Proteomes" id="UP001253193">
    <property type="component" value="Unassembled WGS sequence"/>
</dbReference>
<gene>
    <name evidence="1" type="ORF">QX249_10035</name>
</gene>
<dbReference type="EMBL" id="JAUHGG010000003">
    <property type="protein sequence ID" value="MDS1820997.1"/>
    <property type="molecule type" value="Genomic_DNA"/>
</dbReference>
<organism evidence="1 2">
    <name type="scientific">Vibrio parahaemolyticus</name>
    <dbReference type="NCBI Taxonomy" id="670"/>
    <lineage>
        <taxon>Bacteria</taxon>
        <taxon>Pseudomonadati</taxon>
        <taxon>Pseudomonadota</taxon>
        <taxon>Gammaproteobacteria</taxon>
        <taxon>Vibrionales</taxon>
        <taxon>Vibrionaceae</taxon>
        <taxon>Vibrio</taxon>
    </lineage>
</organism>
<dbReference type="RefSeq" id="WP_311019789.1">
    <property type="nucleotide sequence ID" value="NZ_JAUHGG010000003.1"/>
</dbReference>